<reference evidence="6 7" key="1">
    <citation type="submission" date="2023-07" db="EMBL/GenBank/DDBJ databases">
        <authorList>
            <person name="Jia X."/>
        </authorList>
    </citation>
    <scope>NUCLEOTIDE SEQUENCE [LARGE SCALE GENOMIC DNA]</scope>
</reference>
<evidence type="ECO:0000256" key="3">
    <source>
        <dbReference type="ARBA" id="ARBA00022695"/>
    </source>
</evidence>
<dbReference type="SMART" id="SM00482">
    <property type="entry name" value="POLAc"/>
    <property type="match status" value="1"/>
</dbReference>
<sequence length="614" mass="69553">MSNPDALPFLTEMTVADIISKQAKHGVSFNRRNARWYVHLLKEIIVNIDKELIPLLPKMRLDGSTYMKPFKKSGALQKWPQAYCDRVGLKREDIGGAFTCVEYVDFDPSKDARVKEALMDEGFLPPEFNVSKKPWNTFEIKKDMRKYGTYQAWYSAWMRGNAKQKQTAEMVDADIRKFLEKHFRFKTKNYMKAYVFGLGLNPNRRRPITFDEIKIALATSNKWPTAPTNLEETLEEGLGGELGSVGSLLKRRVVAAHRLGLISGLIAKEREDGKLSAEANSCATPTFRFKHRIVVNIPSRGLFGHECRSLFESDYNSDDDHSRPFVITNVVPDGCYIRKGTNVIYEKGKPGKKDKPVGAYKYYIPAGKEVFLGYDGSGLELRMLVHYLVKECLDMMEEAKAENDKIKYLRAEKGLEAAYTYREILLSGDIHSHNQKLAGLPTRDNAKTFIYGFLYGAGAAKIGEIVGGGAQEGEILRERFLAECPCIPIVLERVQARAETGTLEGVDGRKLTMRRDATGKVMVHKALNTLLQSAGAIVMKYSILFTNKWVDQQNIRGNKVIDYHDEAQWSVNRNDVHKMKTIAEECVKKAGEYLNMHCELASDCKIGLNWMQTH</sequence>
<dbReference type="PROSITE" id="PS00447">
    <property type="entry name" value="DNA_POLYMERASE_A"/>
    <property type="match status" value="1"/>
</dbReference>
<dbReference type="Gene3D" id="3.30.70.370">
    <property type="match status" value="1"/>
</dbReference>
<dbReference type="InterPro" id="IPR001098">
    <property type="entry name" value="DNA-dir_DNA_pol_A_palm_dom"/>
</dbReference>
<dbReference type="GO" id="GO:0003677">
    <property type="term" value="F:DNA binding"/>
    <property type="evidence" value="ECO:0007669"/>
    <property type="project" value="InterPro"/>
</dbReference>
<keyword evidence="2" id="KW-0808">Transferase</keyword>
<dbReference type="EC" id="2.7.7.7" evidence="1"/>
<keyword evidence="3" id="KW-0548">Nucleotidyltransferase</keyword>
<protein>
    <recommendedName>
        <fullName evidence="1">DNA-directed DNA polymerase</fullName>
        <ecNumber evidence="1">2.7.7.7</ecNumber>
    </recommendedName>
</protein>
<evidence type="ECO:0000259" key="5">
    <source>
        <dbReference type="SMART" id="SM00482"/>
    </source>
</evidence>
<dbReference type="Proteomes" id="UP001304344">
    <property type="component" value="Segment"/>
</dbReference>
<keyword evidence="4" id="KW-0239">DNA-directed DNA polymerase</keyword>
<name>A0AA96ERF4_9CAUD</name>
<feature type="domain" description="DNA-directed DNA polymerase family A palm" evidence="5">
    <location>
        <begin position="365"/>
        <end position="575"/>
    </location>
</feature>
<evidence type="ECO:0000313" key="6">
    <source>
        <dbReference type="EMBL" id="WNL49206.1"/>
    </source>
</evidence>
<evidence type="ECO:0000256" key="1">
    <source>
        <dbReference type="ARBA" id="ARBA00012417"/>
    </source>
</evidence>
<dbReference type="InterPro" id="IPR043502">
    <property type="entry name" value="DNA/RNA_pol_sf"/>
</dbReference>
<dbReference type="Pfam" id="PF00476">
    <property type="entry name" value="DNA_pol_A"/>
    <property type="match status" value="1"/>
</dbReference>
<dbReference type="InterPro" id="IPR019760">
    <property type="entry name" value="DNA-dir_DNA_pol_A_CS"/>
</dbReference>
<proteinExistence type="predicted"/>
<evidence type="ECO:0000313" key="7">
    <source>
        <dbReference type="Proteomes" id="UP001304344"/>
    </source>
</evidence>
<organism evidence="6 7">
    <name type="scientific">Escherichia phage SDYTW1-F1-2-2_3</name>
    <dbReference type="NCBI Taxonomy" id="3073059"/>
    <lineage>
        <taxon>Viruses</taxon>
        <taxon>Duplodnaviria</taxon>
        <taxon>Heunggongvirae</taxon>
        <taxon>Uroviricota</taxon>
        <taxon>Caudoviricetes</taxon>
        <taxon>Mktvariviridae</taxon>
        <taxon>Gordonclarkvirinae</taxon>
        <taxon>Kuravirus</taxon>
        <taxon>Kuravirus SDYTW1F1223</taxon>
    </lineage>
</organism>
<dbReference type="EMBL" id="OR296290">
    <property type="protein sequence ID" value="WNL49206.1"/>
    <property type="molecule type" value="Genomic_DNA"/>
</dbReference>
<dbReference type="GO" id="GO:0006260">
    <property type="term" value="P:DNA replication"/>
    <property type="evidence" value="ECO:0007669"/>
    <property type="project" value="InterPro"/>
</dbReference>
<evidence type="ECO:0000256" key="4">
    <source>
        <dbReference type="ARBA" id="ARBA00022932"/>
    </source>
</evidence>
<keyword evidence="7" id="KW-1185">Reference proteome</keyword>
<dbReference type="GO" id="GO:0003887">
    <property type="term" value="F:DNA-directed DNA polymerase activity"/>
    <property type="evidence" value="ECO:0007669"/>
    <property type="project" value="UniProtKB-KW"/>
</dbReference>
<dbReference type="SUPFAM" id="SSF56672">
    <property type="entry name" value="DNA/RNA polymerases"/>
    <property type="match status" value="1"/>
</dbReference>
<accession>A0AA96ERF4</accession>
<evidence type="ECO:0000256" key="2">
    <source>
        <dbReference type="ARBA" id="ARBA00022679"/>
    </source>
</evidence>